<sequence length="115" mass="12991">MDGEPWKQPADQSPQIRAVKKLLLAERQLTLALEEAVSELEAQTAKLKLDSEVWAGRAHQLQSELDQIRATATPIETSAHREDAVESAQRHLEQNIDMVKKLRRNGGSFGCFWSR</sequence>
<comment type="caution">
    <text evidence="1">The sequence shown here is derived from an EMBL/GenBank/DDBJ whole genome shotgun (WGS) entry which is preliminary data.</text>
</comment>
<accession>A0ACC1SH78</accession>
<gene>
    <name evidence="1" type="ORF">NM208_g5359</name>
</gene>
<name>A0ACC1SH78_9HYPO</name>
<dbReference type="EMBL" id="JANRMS010000444">
    <property type="protein sequence ID" value="KAJ3539751.1"/>
    <property type="molecule type" value="Genomic_DNA"/>
</dbReference>
<organism evidence="1 2">
    <name type="scientific">Fusarium decemcellulare</name>
    <dbReference type="NCBI Taxonomy" id="57161"/>
    <lineage>
        <taxon>Eukaryota</taxon>
        <taxon>Fungi</taxon>
        <taxon>Dikarya</taxon>
        <taxon>Ascomycota</taxon>
        <taxon>Pezizomycotina</taxon>
        <taxon>Sordariomycetes</taxon>
        <taxon>Hypocreomycetidae</taxon>
        <taxon>Hypocreales</taxon>
        <taxon>Nectriaceae</taxon>
        <taxon>Fusarium</taxon>
        <taxon>Fusarium decemcellulare species complex</taxon>
    </lineage>
</organism>
<evidence type="ECO:0000313" key="1">
    <source>
        <dbReference type="EMBL" id="KAJ3539751.1"/>
    </source>
</evidence>
<reference evidence="1" key="1">
    <citation type="submission" date="2022-08" db="EMBL/GenBank/DDBJ databases">
        <title>Genome Sequence of Fusarium decemcellulare.</title>
        <authorList>
            <person name="Buettner E."/>
        </authorList>
    </citation>
    <scope>NUCLEOTIDE SEQUENCE</scope>
    <source>
        <strain evidence="1">Babe19</strain>
    </source>
</reference>
<proteinExistence type="predicted"/>
<evidence type="ECO:0000313" key="2">
    <source>
        <dbReference type="Proteomes" id="UP001148629"/>
    </source>
</evidence>
<dbReference type="Proteomes" id="UP001148629">
    <property type="component" value="Unassembled WGS sequence"/>
</dbReference>
<protein>
    <submittedName>
        <fullName evidence="1">Uncharacterized protein</fullName>
    </submittedName>
</protein>
<keyword evidence="2" id="KW-1185">Reference proteome</keyword>